<feature type="transmembrane region" description="Helical" evidence="10">
    <location>
        <begin position="30"/>
        <end position="50"/>
    </location>
</feature>
<feature type="transmembrane region" description="Helical" evidence="10">
    <location>
        <begin position="62"/>
        <end position="79"/>
    </location>
</feature>
<evidence type="ECO:0000256" key="5">
    <source>
        <dbReference type="ARBA" id="ARBA00022989"/>
    </source>
</evidence>
<dbReference type="Pfam" id="PF00893">
    <property type="entry name" value="Multi_Drug_Res"/>
    <property type="match status" value="1"/>
</dbReference>
<dbReference type="InterPro" id="IPR037185">
    <property type="entry name" value="EmrE-like"/>
</dbReference>
<dbReference type="InterPro" id="IPR000390">
    <property type="entry name" value="Small_drug/metabolite_transptr"/>
</dbReference>
<evidence type="ECO:0000256" key="1">
    <source>
        <dbReference type="ARBA" id="ARBA00004651"/>
    </source>
</evidence>
<feature type="transmembrane region" description="Helical" evidence="10">
    <location>
        <begin position="117"/>
        <end position="135"/>
    </location>
</feature>
<evidence type="ECO:0000256" key="6">
    <source>
        <dbReference type="ARBA" id="ARBA00023136"/>
    </source>
</evidence>
<keyword evidence="2" id="KW-0813">Transport</keyword>
<reference evidence="11 12" key="1">
    <citation type="journal article" date="2010" name="BMC Genomics">
        <title>The complete genome of Zunongwangia profunda SM-A87 reveals its adaptation to the deep-sea environment and ecological role in sedimentary organic nitrogen degradation.</title>
        <authorList>
            <person name="Qin Q.L."/>
            <person name="Zhang X.Y."/>
            <person name="Wang X.M."/>
            <person name="Liu G.M."/>
            <person name="Chen X.L."/>
            <person name="Xie B.B."/>
            <person name="Dang H.Y."/>
            <person name="Zhou B.C."/>
            <person name="Yu J."/>
            <person name="Zhang Y.Z."/>
        </authorList>
    </citation>
    <scope>NUCLEOTIDE SEQUENCE [LARGE SCALE GENOMIC DNA]</scope>
    <source>
        <strain evidence="12">DSM 18752 / CCTCC AB 206139 / SM-A87</strain>
    </source>
</reference>
<dbReference type="GO" id="GO:0022857">
    <property type="term" value="F:transmembrane transporter activity"/>
    <property type="evidence" value="ECO:0007669"/>
    <property type="project" value="InterPro"/>
</dbReference>
<name>D5BBT8_ZUNPS</name>
<dbReference type="Gene3D" id="1.10.3730.20">
    <property type="match status" value="1"/>
</dbReference>
<protein>
    <recommendedName>
        <fullName evidence="8">Guanidinium exporter</fullName>
    </recommendedName>
</protein>
<dbReference type="GO" id="GO:0005886">
    <property type="term" value="C:plasma membrane"/>
    <property type="evidence" value="ECO:0007669"/>
    <property type="project" value="UniProtKB-SubCell"/>
</dbReference>
<evidence type="ECO:0000256" key="7">
    <source>
        <dbReference type="ARBA" id="ARBA00038151"/>
    </source>
</evidence>
<evidence type="ECO:0000313" key="12">
    <source>
        <dbReference type="Proteomes" id="UP000001654"/>
    </source>
</evidence>
<feature type="transmembrane region" description="Helical" evidence="10">
    <location>
        <begin position="7"/>
        <end position="24"/>
    </location>
</feature>
<dbReference type="SUPFAM" id="SSF103481">
    <property type="entry name" value="Multidrug resistance efflux transporter EmrE"/>
    <property type="match status" value="1"/>
</dbReference>
<feature type="transmembrane region" description="Helical" evidence="10">
    <location>
        <begin position="91"/>
        <end position="110"/>
    </location>
</feature>
<comment type="subcellular location">
    <subcellularLocation>
        <location evidence="1 9">Cell membrane</location>
        <topology evidence="1 9">Multi-pass membrane protein</topology>
    </subcellularLocation>
</comment>
<proteinExistence type="inferred from homology"/>
<gene>
    <name evidence="11" type="ordered locus">ZPR_2212</name>
</gene>
<dbReference type="Proteomes" id="UP000001654">
    <property type="component" value="Chromosome"/>
</dbReference>
<keyword evidence="4 9" id="KW-0812">Transmembrane</keyword>
<keyword evidence="5 10" id="KW-1133">Transmembrane helix</keyword>
<keyword evidence="12" id="KW-1185">Reference proteome</keyword>
<dbReference type="KEGG" id="zpr:ZPR_2212"/>
<dbReference type="eggNOG" id="COG2076">
    <property type="taxonomic scope" value="Bacteria"/>
</dbReference>
<dbReference type="AlphaFoldDB" id="D5BBT8"/>
<evidence type="ECO:0000256" key="8">
    <source>
        <dbReference type="ARBA" id="ARBA00039168"/>
    </source>
</evidence>
<dbReference type="PANTHER" id="PTHR30561">
    <property type="entry name" value="SMR FAMILY PROTON-DEPENDENT DRUG EFFLUX TRANSPORTER SUGE"/>
    <property type="match status" value="1"/>
</dbReference>
<dbReference type="EMBL" id="CP001650">
    <property type="protein sequence ID" value="ADF52537.1"/>
    <property type="molecule type" value="Genomic_DNA"/>
</dbReference>
<keyword evidence="3" id="KW-1003">Cell membrane</keyword>
<evidence type="ECO:0000256" key="10">
    <source>
        <dbReference type="SAM" id="Phobius"/>
    </source>
</evidence>
<evidence type="ECO:0000256" key="3">
    <source>
        <dbReference type="ARBA" id="ARBA00022475"/>
    </source>
</evidence>
<sequence>MDKTLPIILLILGVCIFIILSIFTENFESMNWFLLIIAGLFEMLFAICLGKANQTEGIASKLWFGGFLLCLVFSMSLLIKVTKALPIGTAYAVWTGIGAAGTVLLGIIVFKEPATFWRLFFITTLIGSIIGLKLVSH</sequence>
<keyword evidence="6 10" id="KW-0472">Membrane</keyword>
<evidence type="ECO:0000256" key="9">
    <source>
        <dbReference type="RuleBase" id="RU003942"/>
    </source>
</evidence>
<evidence type="ECO:0000313" key="11">
    <source>
        <dbReference type="EMBL" id="ADF52537.1"/>
    </source>
</evidence>
<evidence type="ECO:0000256" key="2">
    <source>
        <dbReference type="ARBA" id="ARBA00022448"/>
    </source>
</evidence>
<dbReference type="PANTHER" id="PTHR30561:SF0">
    <property type="entry name" value="GUANIDINIUM EXPORTER"/>
    <property type="match status" value="1"/>
</dbReference>
<dbReference type="InterPro" id="IPR045324">
    <property type="entry name" value="Small_multidrug_res"/>
</dbReference>
<organism evidence="11 12">
    <name type="scientific">Zunongwangia profunda (strain DSM 18752 / CCTCC AB 206139 / SM-A87)</name>
    <name type="common">Wangia profunda</name>
    <dbReference type="NCBI Taxonomy" id="655815"/>
    <lineage>
        <taxon>Bacteria</taxon>
        <taxon>Pseudomonadati</taxon>
        <taxon>Bacteroidota</taxon>
        <taxon>Flavobacteriia</taxon>
        <taxon>Flavobacteriales</taxon>
        <taxon>Flavobacteriaceae</taxon>
        <taxon>Zunongwangia</taxon>
    </lineage>
</organism>
<evidence type="ECO:0000256" key="4">
    <source>
        <dbReference type="ARBA" id="ARBA00022692"/>
    </source>
</evidence>
<comment type="similarity">
    <text evidence="7">Belongs to the drug/metabolite transporter (DMT) superfamily. Small multidrug resistance (SMR) (TC 2.A.7.1) family. Gdx/SugE subfamily.</text>
</comment>
<dbReference type="HOGENOM" id="CLU_133067_1_3_10"/>
<accession>D5BBT8</accession>
<dbReference type="STRING" id="655815.ZPR_2212"/>